<sequence length="675" mass="74160">MAPERSTSPPGRRRAGANRENQYLFNLGVKGRKTGVELPDTGIRDANGLEPMDDLFSPDKSESVKTSRSANGPRRDTLGDATISSEEDMDMDGESMSTRSETRQQMGSVDMFLDTAPEPAEVLNQRRQDARMAMPIPRSRSPLKTHLQSPARRNPSLGISSPAKGESSEADDTGPVRRKLDFSTEATEPEAKQANNTNAFKGRGRPGRAALGNLTNGTRLSPGRRPPPILDQSSDAVENQDDSALEFAEDSNDYNAPDNDEDDALVDALEGNSEIAEEGEEIEEDEPEPEPEPSPPRKAADKSKGKSRAIEEPEPEHPAPKRRGRKPKNPAPQVDAVDEEQEEFEERPAKKARSVESVEVSKPTKSKQGRPSNATKSATAAKPKATAKLKPQGRPKMAPISEVDSPQVHRGPPIPRNNGLYILRRETVLSGAGMQRTRSGRNSIKPLAWWKNERVEYDDDETVPDGTHGAKILLPSIKEVIRADEVEQQKHSKSRSSKPTKSKSKKRAREEVEDDSETEEWESQPGRIEGSVRTWDPEDQVGENAEETVEDLAFSSAAIKTRNIPNASFKFAKTLTLPFFGSGMVDLEPGAVKKPKNSRKMQMVFFVFYGRVQVSVNGTPFRIGKGGMWQVPRGNFYSITNDYDKPARIFFAQGCEVGDLPGDSEGGAAQPASQE</sequence>
<dbReference type="InterPro" id="IPR028929">
    <property type="entry name" value="Mif2_N"/>
</dbReference>
<dbReference type="InterPro" id="IPR014710">
    <property type="entry name" value="RmlC-like_jellyroll"/>
</dbReference>
<gene>
    <name evidence="10" type="ORF">DSL72_005701</name>
</gene>
<feature type="compositionally biased region" description="Basic and acidic residues" evidence="7">
    <location>
        <begin position="298"/>
        <end position="319"/>
    </location>
</feature>
<feature type="compositionally biased region" description="Polar residues" evidence="7">
    <location>
        <begin position="95"/>
        <end position="107"/>
    </location>
</feature>
<feature type="compositionally biased region" description="Acidic residues" evidence="7">
    <location>
        <begin position="336"/>
        <end position="345"/>
    </location>
</feature>
<feature type="domain" description="Mif2/CENP-C cupin" evidence="8">
    <location>
        <begin position="569"/>
        <end position="653"/>
    </location>
</feature>
<feature type="region of interest" description="Disordered" evidence="7">
    <location>
        <begin position="485"/>
        <end position="545"/>
    </location>
</feature>
<dbReference type="GO" id="GO:0005634">
    <property type="term" value="C:nucleus"/>
    <property type="evidence" value="ECO:0007669"/>
    <property type="project" value="UniProtKB-SubCell"/>
</dbReference>
<evidence type="ECO:0000259" key="8">
    <source>
        <dbReference type="Pfam" id="PF11699"/>
    </source>
</evidence>
<evidence type="ECO:0000256" key="5">
    <source>
        <dbReference type="ARBA" id="ARBA00057947"/>
    </source>
</evidence>
<evidence type="ECO:0000256" key="7">
    <source>
        <dbReference type="SAM" id="MobiDB-lite"/>
    </source>
</evidence>
<comment type="similarity">
    <text evidence="2">Belongs to the CENP-C/MIF2 family.</text>
</comment>
<evidence type="ECO:0000256" key="2">
    <source>
        <dbReference type="ARBA" id="ARBA00010291"/>
    </source>
</evidence>
<evidence type="ECO:0000256" key="3">
    <source>
        <dbReference type="ARBA" id="ARBA00023125"/>
    </source>
</evidence>
<feature type="compositionally biased region" description="Acidic residues" evidence="7">
    <location>
        <begin position="275"/>
        <end position="291"/>
    </location>
</feature>
<dbReference type="CDD" id="cd06993">
    <property type="entry name" value="cupin_CENP-C_C"/>
    <property type="match status" value="1"/>
</dbReference>
<feature type="domain" description="Mif2 N-terminal" evidence="9">
    <location>
        <begin position="25"/>
        <end position="182"/>
    </location>
</feature>
<comment type="subcellular location">
    <subcellularLocation>
        <location evidence="1">Nucleus</location>
    </subcellularLocation>
</comment>
<evidence type="ECO:0000256" key="6">
    <source>
        <dbReference type="ARBA" id="ARBA00075033"/>
    </source>
</evidence>
<dbReference type="OrthoDB" id="1939643at2759"/>
<dbReference type="GO" id="GO:0051315">
    <property type="term" value="P:attachment of mitotic spindle microtubules to kinetochore"/>
    <property type="evidence" value="ECO:0007669"/>
    <property type="project" value="TreeGrafter"/>
</dbReference>
<proteinExistence type="inferred from homology"/>
<evidence type="ECO:0000256" key="1">
    <source>
        <dbReference type="ARBA" id="ARBA00004123"/>
    </source>
</evidence>
<reference evidence="10" key="1">
    <citation type="submission" date="2020-10" db="EMBL/GenBank/DDBJ databases">
        <title>Genome Sequence of Monilinia vaccinii-corymbosi Sheds Light on Mummy Berry Disease Infection of Blueberry and Mating Type.</title>
        <authorList>
            <person name="Yow A.G."/>
            <person name="Zhang Y."/>
            <person name="Bansal K."/>
            <person name="Eacker S.M."/>
            <person name="Sullivan S."/>
            <person name="Liachko I."/>
            <person name="Cubeta M.A."/>
            <person name="Rollins J.A."/>
            <person name="Ashrafi H."/>
        </authorList>
    </citation>
    <scope>NUCLEOTIDE SEQUENCE</scope>
    <source>
        <strain evidence="10">RL-1</strain>
    </source>
</reference>
<dbReference type="PANTHER" id="PTHR16684">
    <property type="entry name" value="CENTROMERE PROTEIN C"/>
    <property type="match status" value="1"/>
</dbReference>
<dbReference type="Gene3D" id="2.60.120.10">
    <property type="entry name" value="Jelly Rolls"/>
    <property type="match status" value="1"/>
</dbReference>
<keyword evidence="11" id="KW-1185">Reference proteome</keyword>
<feature type="region of interest" description="Disordered" evidence="7">
    <location>
        <begin position="1"/>
        <end position="419"/>
    </location>
</feature>
<organism evidence="10 11">
    <name type="scientific">Monilinia vaccinii-corymbosi</name>
    <dbReference type="NCBI Taxonomy" id="61207"/>
    <lineage>
        <taxon>Eukaryota</taxon>
        <taxon>Fungi</taxon>
        <taxon>Dikarya</taxon>
        <taxon>Ascomycota</taxon>
        <taxon>Pezizomycotina</taxon>
        <taxon>Leotiomycetes</taxon>
        <taxon>Helotiales</taxon>
        <taxon>Sclerotiniaceae</taxon>
        <taxon>Monilinia</taxon>
    </lineage>
</organism>
<evidence type="ECO:0000313" key="11">
    <source>
        <dbReference type="Proteomes" id="UP000672032"/>
    </source>
</evidence>
<feature type="compositionally biased region" description="Basic and acidic residues" evidence="7">
    <location>
        <begin position="346"/>
        <end position="356"/>
    </location>
</feature>
<accession>A0A8A3PGD7</accession>
<dbReference type="GO" id="GO:0000776">
    <property type="term" value="C:kinetochore"/>
    <property type="evidence" value="ECO:0007669"/>
    <property type="project" value="InterPro"/>
</dbReference>
<dbReference type="GO" id="GO:0051455">
    <property type="term" value="P:spindle attachment to meiosis I kinetochore"/>
    <property type="evidence" value="ECO:0007669"/>
    <property type="project" value="TreeGrafter"/>
</dbReference>
<dbReference type="GO" id="GO:0051382">
    <property type="term" value="P:kinetochore assembly"/>
    <property type="evidence" value="ECO:0007669"/>
    <property type="project" value="InterPro"/>
</dbReference>
<keyword evidence="4" id="KW-0539">Nucleus</keyword>
<dbReference type="InterPro" id="IPR011051">
    <property type="entry name" value="RmlC_Cupin_sf"/>
</dbReference>
<dbReference type="Pfam" id="PF11699">
    <property type="entry name" value="CENP-C_C"/>
    <property type="match status" value="1"/>
</dbReference>
<dbReference type="Proteomes" id="UP000672032">
    <property type="component" value="Chromosome 4"/>
</dbReference>
<evidence type="ECO:0000256" key="4">
    <source>
        <dbReference type="ARBA" id="ARBA00023242"/>
    </source>
</evidence>
<dbReference type="EMBL" id="CP063408">
    <property type="protein sequence ID" value="QSZ34113.1"/>
    <property type="molecule type" value="Genomic_DNA"/>
</dbReference>
<name>A0A8A3PGD7_9HELO</name>
<dbReference type="PANTHER" id="PTHR16684:SF11">
    <property type="entry name" value="CENTROMERE PROTEIN C"/>
    <property type="match status" value="1"/>
</dbReference>
<keyword evidence="3" id="KW-0238">DNA-binding</keyword>
<feature type="compositionally biased region" description="Acidic residues" evidence="7">
    <location>
        <begin position="511"/>
        <end position="522"/>
    </location>
</feature>
<protein>
    <recommendedName>
        <fullName evidence="6">CENP-C homolog</fullName>
    </recommendedName>
</protein>
<dbReference type="InterPro" id="IPR028386">
    <property type="entry name" value="CENP-C/Mif2/cnp3"/>
</dbReference>
<feature type="compositionally biased region" description="Acidic residues" evidence="7">
    <location>
        <begin position="238"/>
        <end position="265"/>
    </location>
</feature>
<dbReference type="FunFam" id="2.60.120.10:FF:000033">
    <property type="entry name" value="Centromere protein C 1"/>
    <property type="match status" value="1"/>
</dbReference>
<evidence type="ECO:0000313" key="10">
    <source>
        <dbReference type="EMBL" id="QSZ34113.1"/>
    </source>
</evidence>
<dbReference type="GO" id="GO:0019237">
    <property type="term" value="F:centromeric DNA binding"/>
    <property type="evidence" value="ECO:0007669"/>
    <property type="project" value="InterPro"/>
</dbReference>
<dbReference type="AlphaFoldDB" id="A0A8A3PGD7"/>
<feature type="compositionally biased region" description="Low complexity" evidence="7">
    <location>
        <begin position="374"/>
        <end position="384"/>
    </location>
</feature>
<feature type="compositionally biased region" description="Basic residues" evidence="7">
    <location>
        <begin position="491"/>
        <end position="507"/>
    </location>
</feature>
<dbReference type="SUPFAM" id="SSF51182">
    <property type="entry name" value="RmlC-like cupins"/>
    <property type="match status" value="1"/>
</dbReference>
<evidence type="ECO:0000259" key="9">
    <source>
        <dbReference type="Pfam" id="PF15624"/>
    </source>
</evidence>
<dbReference type="Pfam" id="PF15624">
    <property type="entry name" value="Mif2_N"/>
    <property type="match status" value="1"/>
</dbReference>
<dbReference type="InterPro" id="IPR025974">
    <property type="entry name" value="Mif2/CENP-C_cupin"/>
</dbReference>
<comment type="function">
    <text evidence="5">Component of the kinetochore, a multiprotein complex that assembles on centromeric DNA and attaches chromosomes to spindle microtubules, mediating chromosome segregation and sister chromatid segregation during meiosis and mitosis. Component of the inner kinetochore constitutive centromere-associated network (CCAN), which serves as a structural platform for outer kinetochore assembly.</text>
</comment>